<feature type="domain" description="Serine aminopeptidase S33" evidence="1">
    <location>
        <begin position="113"/>
        <end position="234"/>
    </location>
</feature>
<dbReference type="InterPro" id="IPR029058">
    <property type="entry name" value="AB_hydrolase_fold"/>
</dbReference>
<dbReference type="GO" id="GO:0016787">
    <property type="term" value="F:hydrolase activity"/>
    <property type="evidence" value="ECO:0007669"/>
    <property type="project" value="UniProtKB-KW"/>
</dbReference>
<dbReference type="InterPro" id="IPR022742">
    <property type="entry name" value="Hydrolase_4"/>
</dbReference>
<comment type="caution">
    <text evidence="2">The sequence shown here is derived from an EMBL/GenBank/DDBJ whole genome shotgun (WGS) entry which is preliminary data.</text>
</comment>
<keyword evidence="2" id="KW-0378">Hydrolase</keyword>
<name>A0ABQ5KPZ6_9EUKA</name>
<feature type="domain" description="Serine aminopeptidase S33" evidence="1">
    <location>
        <begin position="17"/>
        <end position="108"/>
    </location>
</feature>
<protein>
    <submittedName>
        <fullName evidence="2">Alpha/beta fold hydrolase</fullName>
    </submittedName>
</protein>
<evidence type="ECO:0000313" key="3">
    <source>
        <dbReference type="Proteomes" id="UP001057375"/>
    </source>
</evidence>
<evidence type="ECO:0000259" key="1">
    <source>
        <dbReference type="Pfam" id="PF12146"/>
    </source>
</evidence>
<dbReference type="Proteomes" id="UP001057375">
    <property type="component" value="Unassembled WGS sequence"/>
</dbReference>
<accession>A0ABQ5KPZ6</accession>
<dbReference type="InterPro" id="IPR051044">
    <property type="entry name" value="MAG_DAG_Lipase"/>
</dbReference>
<proteinExistence type="predicted"/>
<dbReference type="PANTHER" id="PTHR11614">
    <property type="entry name" value="PHOSPHOLIPASE-RELATED"/>
    <property type="match status" value="1"/>
</dbReference>
<evidence type="ECO:0000313" key="2">
    <source>
        <dbReference type="EMBL" id="GKT34578.1"/>
    </source>
</evidence>
<keyword evidence="3" id="KW-1185">Reference proteome</keyword>
<dbReference type="EMBL" id="BQXS01003541">
    <property type="protein sequence ID" value="GKT34578.1"/>
    <property type="molecule type" value="Genomic_DNA"/>
</dbReference>
<reference evidence="2" key="1">
    <citation type="submission" date="2022-03" db="EMBL/GenBank/DDBJ databases">
        <title>Draft genome sequence of Aduncisulcus paluster, a free-living microaerophilic Fornicata.</title>
        <authorList>
            <person name="Yuyama I."/>
            <person name="Kume K."/>
            <person name="Tamura T."/>
            <person name="Inagaki Y."/>
            <person name="Hashimoto T."/>
        </authorList>
    </citation>
    <scope>NUCLEOTIDE SEQUENCE</scope>
    <source>
        <strain evidence="2">NY0171</strain>
    </source>
</reference>
<gene>
    <name evidence="2" type="ORF">ADUPG1_002835</name>
</gene>
<sequence>MVIWYRTWQPPCGIGLRAAVQITHGIAEYSARYDRLARFLAARGCVVYALDLRGHGQTAGPAGLGQLGVTAWDDMTADIKQLADIARAQNPGLPLIAFGHSMGSALTHEFFGALLAQFNAPFVPDGVTPTGSEWQTCDAEEIRTFQSDPLCGKPFSNAMTYSVIKGFHSLWEPGNESRIPSELPILIVAGSEDPVGGRTETIQGLITRYMAEGHRRLEYRFYAGGRHEILNEPEKDWVHRDIGHWLEGVVGSS</sequence>
<dbReference type="Gene3D" id="3.40.50.1820">
    <property type="entry name" value="alpha/beta hydrolase"/>
    <property type="match status" value="2"/>
</dbReference>
<organism evidence="2 3">
    <name type="scientific">Aduncisulcus paluster</name>
    <dbReference type="NCBI Taxonomy" id="2918883"/>
    <lineage>
        <taxon>Eukaryota</taxon>
        <taxon>Metamonada</taxon>
        <taxon>Carpediemonas-like organisms</taxon>
        <taxon>Aduncisulcus</taxon>
    </lineage>
</organism>
<dbReference type="SUPFAM" id="SSF53474">
    <property type="entry name" value="alpha/beta-Hydrolases"/>
    <property type="match status" value="1"/>
</dbReference>
<dbReference type="Pfam" id="PF12146">
    <property type="entry name" value="Hydrolase_4"/>
    <property type="match status" value="2"/>
</dbReference>